<evidence type="ECO:0000313" key="1">
    <source>
        <dbReference type="EMBL" id="SDN22460.1"/>
    </source>
</evidence>
<accession>A0A1G9ZMN8</accession>
<proteinExistence type="predicted"/>
<evidence type="ECO:0000313" key="2">
    <source>
        <dbReference type="Proteomes" id="UP000183376"/>
    </source>
</evidence>
<dbReference type="RefSeq" id="WP_030429916.1">
    <property type="nucleotide sequence ID" value="NZ_JOEF01000009.1"/>
</dbReference>
<dbReference type="EMBL" id="LT629701">
    <property type="protein sequence ID" value="SDN22460.1"/>
    <property type="molecule type" value="Genomic_DNA"/>
</dbReference>
<dbReference type="OrthoDB" id="3696217at2"/>
<dbReference type="STRING" id="211114.SAMN04489726_5596"/>
<keyword evidence="2" id="KW-1185">Reference proteome</keyword>
<name>A0A1G9ZMN8_ALLAB</name>
<gene>
    <name evidence="1" type="ORF">SAMN04489726_5596</name>
</gene>
<protein>
    <submittedName>
        <fullName evidence="1">Uncharacterized protein</fullName>
    </submittedName>
</protein>
<dbReference type="Proteomes" id="UP000183376">
    <property type="component" value="Chromosome I"/>
</dbReference>
<sequence length="128" mass="14486">MELALDVPCPVCEGSGKNTEPGIEHIGEEEYRKRKRAVRFLLAPPVAARINEIADEWEELKQYAAERGDDEVLGFVDYLQLREGDSVITRAYVTANTHPDCEPCKGKGRELTEQGKMVLAFIKRWPPE</sequence>
<organism evidence="1 2">
    <name type="scientific">Allokutzneria albata</name>
    <name type="common">Kibdelosporangium albatum</name>
    <dbReference type="NCBI Taxonomy" id="211114"/>
    <lineage>
        <taxon>Bacteria</taxon>
        <taxon>Bacillati</taxon>
        <taxon>Actinomycetota</taxon>
        <taxon>Actinomycetes</taxon>
        <taxon>Pseudonocardiales</taxon>
        <taxon>Pseudonocardiaceae</taxon>
        <taxon>Allokutzneria</taxon>
    </lineage>
</organism>
<dbReference type="AlphaFoldDB" id="A0A1G9ZMN8"/>
<reference evidence="1 2" key="1">
    <citation type="submission" date="2016-10" db="EMBL/GenBank/DDBJ databases">
        <authorList>
            <person name="de Groot N.N."/>
        </authorList>
    </citation>
    <scope>NUCLEOTIDE SEQUENCE [LARGE SCALE GENOMIC DNA]</scope>
    <source>
        <strain evidence="1 2">DSM 44149</strain>
    </source>
</reference>